<dbReference type="SMR" id="A2F4W3"/>
<evidence type="ECO:0000313" key="3">
    <source>
        <dbReference type="Proteomes" id="UP000001542"/>
    </source>
</evidence>
<protein>
    <recommendedName>
        <fullName evidence="1">DUF3447 domain-containing protein</fullName>
    </recommendedName>
</protein>
<dbReference type="EMBL" id="DS113615">
    <property type="protein sequence ID" value="EAY00071.1"/>
    <property type="molecule type" value="Genomic_DNA"/>
</dbReference>
<dbReference type="AlphaFoldDB" id="A2F4W3"/>
<accession>A2F4W3</accession>
<dbReference type="OrthoDB" id="10683141at2759"/>
<dbReference type="InterPro" id="IPR036770">
    <property type="entry name" value="Ankyrin_rpt-contain_sf"/>
</dbReference>
<dbReference type="PANTHER" id="PTHR24182">
    <property type="entry name" value="ANKYRIN REPEAT AND SOCS BOX CONTAINING 4"/>
    <property type="match status" value="1"/>
</dbReference>
<dbReference type="InParanoid" id="A2F4W3"/>
<gene>
    <name evidence="2" type="ORF">TVAG_196310</name>
</gene>
<dbReference type="InterPro" id="IPR020683">
    <property type="entry name" value="DUF3447"/>
</dbReference>
<evidence type="ECO:0000313" key="2">
    <source>
        <dbReference type="EMBL" id="EAY00071.1"/>
    </source>
</evidence>
<sequence>MSDQDIHQNEFNELRNIFKYHIDSYNALYQLKTENEEELNLIYKKIQTELIDSKKSLPEYIIEDILDIIPYNNRYTKSYLELSKHIFDDYNVSKVKNINSISNYLFYKEYRIKLDKSDNFDKNNFENLEIHSENTIYRAIMDNNLEKFIAFTESDEFDKDQKIESKLYPNSFVRYSLLELCCYHGAVDCFKLLRTKFSSEITKICLDLSFLGRNKEIMGECLKYQKPDEECMRYAIISHNIDFVTFLMNEYNIEIEIFYCGIYNNLESFLVYFDQTNDIKGVFVYSVMLNIPSLCEYFLSHGADINEKIITDIQLFIVQQNIIKKK</sequence>
<dbReference type="Proteomes" id="UP000001542">
    <property type="component" value="Unassembled WGS sequence"/>
</dbReference>
<dbReference type="VEuPathDB" id="TrichDB:TVAG_196310"/>
<keyword evidence="3" id="KW-1185">Reference proteome</keyword>
<dbReference type="eggNOG" id="ENOG502SBM3">
    <property type="taxonomic scope" value="Eukaryota"/>
</dbReference>
<proteinExistence type="predicted"/>
<dbReference type="KEGG" id="tva:4757890"/>
<dbReference type="SUPFAM" id="SSF48403">
    <property type="entry name" value="Ankyrin repeat"/>
    <property type="match status" value="1"/>
</dbReference>
<name>A2F4W3_TRIV3</name>
<reference evidence="2" key="1">
    <citation type="submission" date="2006-10" db="EMBL/GenBank/DDBJ databases">
        <authorList>
            <person name="Amadeo P."/>
            <person name="Zhao Q."/>
            <person name="Wortman J."/>
            <person name="Fraser-Liggett C."/>
            <person name="Carlton J."/>
        </authorList>
    </citation>
    <scope>NUCLEOTIDE SEQUENCE</scope>
    <source>
        <strain evidence="2">G3</strain>
    </source>
</reference>
<organism evidence="2 3">
    <name type="scientific">Trichomonas vaginalis (strain ATCC PRA-98 / G3)</name>
    <dbReference type="NCBI Taxonomy" id="412133"/>
    <lineage>
        <taxon>Eukaryota</taxon>
        <taxon>Metamonada</taxon>
        <taxon>Parabasalia</taxon>
        <taxon>Trichomonadida</taxon>
        <taxon>Trichomonadidae</taxon>
        <taxon>Trichomonas</taxon>
    </lineage>
</organism>
<dbReference type="Pfam" id="PF11929">
    <property type="entry name" value="DUF3447"/>
    <property type="match status" value="1"/>
</dbReference>
<dbReference type="PANTHER" id="PTHR24182:SF13">
    <property type="entry name" value="LD18443P"/>
    <property type="match status" value="1"/>
</dbReference>
<reference evidence="2" key="2">
    <citation type="journal article" date="2007" name="Science">
        <title>Draft genome sequence of the sexually transmitted pathogen Trichomonas vaginalis.</title>
        <authorList>
            <person name="Carlton J.M."/>
            <person name="Hirt R.P."/>
            <person name="Silva J.C."/>
            <person name="Delcher A.L."/>
            <person name="Schatz M."/>
            <person name="Zhao Q."/>
            <person name="Wortman J.R."/>
            <person name="Bidwell S.L."/>
            <person name="Alsmark U.C.M."/>
            <person name="Besteiro S."/>
            <person name="Sicheritz-Ponten T."/>
            <person name="Noel C.J."/>
            <person name="Dacks J.B."/>
            <person name="Foster P.G."/>
            <person name="Simillion C."/>
            <person name="Van de Peer Y."/>
            <person name="Miranda-Saavedra D."/>
            <person name="Barton G.J."/>
            <person name="Westrop G.D."/>
            <person name="Mueller S."/>
            <person name="Dessi D."/>
            <person name="Fiori P.L."/>
            <person name="Ren Q."/>
            <person name="Paulsen I."/>
            <person name="Zhang H."/>
            <person name="Bastida-Corcuera F.D."/>
            <person name="Simoes-Barbosa A."/>
            <person name="Brown M.T."/>
            <person name="Hayes R.D."/>
            <person name="Mukherjee M."/>
            <person name="Okumura C.Y."/>
            <person name="Schneider R."/>
            <person name="Smith A.J."/>
            <person name="Vanacova S."/>
            <person name="Villalvazo M."/>
            <person name="Haas B.J."/>
            <person name="Pertea M."/>
            <person name="Feldblyum T.V."/>
            <person name="Utterback T.R."/>
            <person name="Shu C.L."/>
            <person name="Osoegawa K."/>
            <person name="de Jong P.J."/>
            <person name="Hrdy I."/>
            <person name="Horvathova L."/>
            <person name="Zubacova Z."/>
            <person name="Dolezal P."/>
            <person name="Malik S.B."/>
            <person name="Logsdon J.M. Jr."/>
            <person name="Henze K."/>
            <person name="Gupta A."/>
            <person name="Wang C.C."/>
            <person name="Dunne R.L."/>
            <person name="Upcroft J.A."/>
            <person name="Upcroft P."/>
            <person name="White O."/>
            <person name="Salzberg S.L."/>
            <person name="Tang P."/>
            <person name="Chiu C.-H."/>
            <person name="Lee Y.-S."/>
            <person name="Embley T.M."/>
            <person name="Coombs G.H."/>
            <person name="Mottram J.C."/>
            <person name="Tachezy J."/>
            <person name="Fraser-Liggett C.M."/>
            <person name="Johnson P.J."/>
        </authorList>
    </citation>
    <scope>NUCLEOTIDE SEQUENCE [LARGE SCALE GENOMIC DNA]</scope>
    <source>
        <strain evidence="2">G3</strain>
    </source>
</reference>
<dbReference type="VEuPathDB" id="TrichDB:TVAGG3_0088400"/>
<dbReference type="RefSeq" id="XP_001313000.1">
    <property type="nucleotide sequence ID" value="XM_001312999.1"/>
</dbReference>
<feature type="domain" description="DUF3447" evidence="1">
    <location>
        <begin position="197"/>
        <end position="272"/>
    </location>
</feature>
<evidence type="ECO:0000259" key="1">
    <source>
        <dbReference type="Pfam" id="PF11929"/>
    </source>
</evidence>